<dbReference type="Pfam" id="PF01476">
    <property type="entry name" value="LysM"/>
    <property type="match status" value="2"/>
</dbReference>
<dbReference type="InterPro" id="IPR036779">
    <property type="entry name" value="LysM_dom_sf"/>
</dbReference>
<comment type="caution">
    <text evidence="3">The sequence shown here is derived from an EMBL/GenBank/DDBJ whole genome shotgun (WGS) entry which is preliminary data.</text>
</comment>
<gene>
    <name evidence="3" type="ORF">COV09_01475</name>
</gene>
<dbReference type="InterPro" id="IPR018392">
    <property type="entry name" value="LysM"/>
</dbReference>
<evidence type="ECO:0000313" key="4">
    <source>
        <dbReference type="Proteomes" id="UP000230906"/>
    </source>
</evidence>
<dbReference type="PANTHER" id="PTHR21666">
    <property type="entry name" value="PEPTIDASE-RELATED"/>
    <property type="match status" value="1"/>
</dbReference>
<feature type="domain" description="LysM" evidence="2">
    <location>
        <begin position="89"/>
        <end position="133"/>
    </location>
</feature>
<dbReference type="PANTHER" id="PTHR21666:SF270">
    <property type="entry name" value="MUREIN HYDROLASE ACTIVATOR ENVC"/>
    <property type="match status" value="1"/>
</dbReference>
<feature type="domain" description="LysM" evidence="2">
    <location>
        <begin position="139"/>
        <end position="183"/>
    </location>
</feature>
<sequence>MAGLIFGVAASAEAGIFAKVFGAGKTANPQPLSSQTVPLLAAALNPDPNPAKGGGDTTIVSGALLSDSGPLGTIANVASTESRSSDQISVYVVREGDTLSQIATMFDVSINTIIWANDLPKNGTVRPGQVLTILPITGISYTVAKGDTIGTIAKKHKGDAEEIALFNGLAVNSPLAIGQKIIIPDGEATPVVTPSRSSSSSSGGGSSGGGSQPSYAGYYLRPLVGGKKSQGLHGYNGIDLAAPAGTEILAAANGTVIISKSGGYNGGYGNYVVIRHGNGTQTLYAHTTSNLVSVGEQVNQGQVIATVGSTGRSTGNHVHFEVRGAKNPF</sequence>
<name>A0A2H0RI12_9BACT</name>
<reference evidence="3 4" key="1">
    <citation type="submission" date="2017-09" db="EMBL/GenBank/DDBJ databases">
        <title>Depth-based differentiation of microbial function through sediment-hosted aquifers and enrichment of novel symbionts in the deep terrestrial subsurface.</title>
        <authorList>
            <person name="Probst A.J."/>
            <person name="Ladd B."/>
            <person name="Jarett J.K."/>
            <person name="Geller-Mcgrath D.E."/>
            <person name="Sieber C.M."/>
            <person name="Emerson J.B."/>
            <person name="Anantharaman K."/>
            <person name="Thomas B.C."/>
            <person name="Malmstrom R."/>
            <person name="Stieglmeier M."/>
            <person name="Klingl A."/>
            <person name="Woyke T."/>
            <person name="Ryan C.M."/>
            <person name="Banfield J.F."/>
        </authorList>
    </citation>
    <scope>NUCLEOTIDE SEQUENCE [LARGE SCALE GENOMIC DNA]</scope>
    <source>
        <strain evidence="3">CG10_big_fil_rev_8_21_14_0_10_50_13</strain>
    </source>
</reference>
<dbReference type="Gene3D" id="2.70.70.10">
    <property type="entry name" value="Glucose Permease (Domain IIA)"/>
    <property type="match status" value="1"/>
</dbReference>
<proteinExistence type="predicted"/>
<dbReference type="AlphaFoldDB" id="A0A2H0RI12"/>
<evidence type="ECO:0000313" key="3">
    <source>
        <dbReference type="EMBL" id="PIR45415.1"/>
    </source>
</evidence>
<dbReference type="InterPro" id="IPR011055">
    <property type="entry name" value="Dup_hybrid_motif"/>
</dbReference>
<organism evidence="3 4">
    <name type="scientific">Candidatus Vogelbacteria bacterium CG10_big_fil_rev_8_21_14_0_10_50_13</name>
    <dbReference type="NCBI Taxonomy" id="1975044"/>
    <lineage>
        <taxon>Bacteria</taxon>
        <taxon>Candidatus Vogeliibacteriota</taxon>
    </lineage>
</organism>
<dbReference type="SUPFAM" id="SSF51261">
    <property type="entry name" value="Duplicated hybrid motif"/>
    <property type="match status" value="1"/>
</dbReference>
<dbReference type="CDD" id="cd00118">
    <property type="entry name" value="LysM"/>
    <property type="match status" value="2"/>
</dbReference>
<dbReference type="Pfam" id="PF01551">
    <property type="entry name" value="Peptidase_M23"/>
    <property type="match status" value="1"/>
</dbReference>
<dbReference type="InterPro" id="IPR016047">
    <property type="entry name" value="M23ase_b-sheet_dom"/>
</dbReference>
<feature type="region of interest" description="Disordered" evidence="1">
    <location>
        <begin position="188"/>
        <end position="211"/>
    </location>
</feature>
<dbReference type="SMART" id="SM00257">
    <property type="entry name" value="LysM"/>
    <property type="match status" value="2"/>
</dbReference>
<accession>A0A2H0RI12</accession>
<dbReference type="Proteomes" id="UP000230906">
    <property type="component" value="Unassembled WGS sequence"/>
</dbReference>
<dbReference type="Gene3D" id="3.10.350.10">
    <property type="entry name" value="LysM domain"/>
    <property type="match status" value="2"/>
</dbReference>
<dbReference type="PROSITE" id="PS51782">
    <property type="entry name" value="LYSM"/>
    <property type="match status" value="2"/>
</dbReference>
<evidence type="ECO:0000256" key="1">
    <source>
        <dbReference type="SAM" id="MobiDB-lite"/>
    </source>
</evidence>
<dbReference type="EMBL" id="PCYJ01000022">
    <property type="protein sequence ID" value="PIR45415.1"/>
    <property type="molecule type" value="Genomic_DNA"/>
</dbReference>
<protein>
    <recommendedName>
        <fullName evidence="2">LysM domain-containing protein</fullName>
    </recommendedName>
</protein>
<dbReference type="CDD" id="cd12797">
    <property type="entry name" value="M23_peptidase"/>
    <property type="match status" value="1"/>
</dbReference>
<evidence type="ECO:0000259" key="2">
    <source>
        <dbReference type="PROSITE" id="PS51782"/>
    </source>
</evidence>
<feature type="compositionally biased region" description="Gly residues" evidence="1">
    <location>
        <begin position="202"/>
        <end position="211"/>
    </location>
</feature>
<dbReference type="GO" id="GO:0004222">
    <property type="term" value="F:metalloendopeptidase activity"/>
    <property type="evidence" value="ECO:0007669"/>
    <property type="project" value="TreeGrafter"/>
</dbReference>
<dbReference type="InterPro" id="IPR050570">
    <property type="entry name" value="Cell_wall_metabolism_enzyme"/>
</dbReference>